<gene>
    <name evidence="4" type="ORF">FF38_03439</name>
</gene>
<dbReference type="GO" id="GO:0006281">
    <property type="term" value="P:DNA repair"/>
    <property type="evidence" value="ECO:0007669"/>
    <property type="project" value="UniProtKB-UniRule"/>
</dbReference>
<evidence type="ECO:0000256" key="3">
    <source>
        <dbReference type="SAM" id="MobiDB-lite"/>
    </source>
</evidence>
<feature type="compositionally biased region" description="Low complexity" evidence="3">
    <location>
        <begin position="279"/>
        <end position="288"/>
    </location>
</feature>
<feature type="compositionally biased region" description="Low complexity" evidence="3">
    <location>
        <begin position="297"/>
        <end position="307"/>
    </location>
</feature>
<comment type="caution">
    <text evidence="4">The sequence shown here is derived from an EMBL/GenBank/DDBJ whole genome shotgun (WGS) entry which is preliminary data.</text>
</comment>
<proteinExistence type="inferred from homology"/>
<dbReference type="PANTHER" id="PTHR15237:SF0">
    <property type="entry name" value="CELL CYCLE CHECKPOINT CONTROL PROTEIN"/>
    <property type="match status" value="1"/>
</dbReference>
<evidence type="ECO:0000256" key="2">
    <source>
        <dbReference type="PIRNR" id="PIRNR009303"/>
    </source>
</evidence>
<comment type="similarity">
    <text evidence="1 2">Belongs to the rad9 family.</text>
</comment>
<reference evidence="4 5" key="1">
    <citation type="journal article" date="2015" name="Nat. Commun.">
        <title>Lucilia cuprina genome unlocks parasitic fly biology to underpin future interventions.</title>
        <authorList>
            <person name="Anstead C.A."/>
            <person name="Korhonen P.K."/>
            <person name="Young N.D."/>
            <person name="Hall R.S."/>
            <person name="Jex A.R."/>
            <person name="Murali S.C."/>
            <person name="Hughes D.S."/>
            <person name="Lee S.F."/>
            <person name="Perry T."/>
            <person name="Stroehlein A.J."/>
            <person name="Ansell B.R."/>
            <person name="Breugelmans B."/>
            <person name="Hofmann A."/>
            <person name="Qu J."/>
            <person name="Dugan S."/>
            <person name="Lee S.L."/>
            <person name="Chao H."/>
            <person name="Dinh H."/>
            <person name="Han Y."/>
            <person name="Doddapaneni H.V."/>
            <person name="Worley K.C."/>
            <person name="Muzny D.M."/>
            <person name="Ioannidis P."/>
            <person name="Waterhouse R.M."/>
            <person name="Zdobnov E.M."/>
            <person name="James P.J."/>
            <person name="Bagnall N.H."/>
            <person name="Kotze A.C."/>
            <person name="Gibbs R.A."/>
            <person name="Richards S."/>
            <person name="Batterham P."/>
            <person name="Gasser R.B."/>
        </authorList>
    </citation>
    <scope>NUCLEOTIDE SEQUENCE [LARGE SCALE GENOMIC DNA]</scope>
    <source>
        <strain evidence="4 5">LS</strain>
        <tissue evidence="4">Full body</tissue>
    </source>
</reference>
<feature type="region of interest" description="Disordered" evidence="3">
    <location>
        <begin position="369"/>
        <end position="402"/>
    </location>
</feature>
<dbReference type="STRING" id="7375.A0A0L0C6F3"/>
<dbReference type="OMA" id="FEVFDMP"/>
<dbReference type="GO" id="GO:0030896">
    <property type="term" value="C:checkpoint clamp complex"/>
    <property type="evidence" value="ECO:0007669"/>
    <property type="project" value="UniProtKB-UniRule"/>
</dbReference>
<dbReference type="Proteomes" id="UP000037069">
    <property type="component" value="Unassembled WGS sequence"/>
</dbReference>
<organism evidence="4 5">
    <name type="scientific">Lucilia cuprina</name>
    <name type="common">Green bottle fly</name>
    <name type="synonym">Australian sheep blowfly</name>
    <dbReference type="NCBI Taxonomy" id="7375"/>
    <lineage>
        <taxon>Eukaryota</taxon>
        <taxon>Metazoa</taxon>
        <taxon>Ecdysozoa</taxon>
        <taxon>Arthropoda</taxon>
        <taxon>Hexapoda</taxon>
        <taxon>Insecta</taxon>
        <taxon>Pterygota</taxon>
        <taxon>Neoptera</taxon>
        <taxon>Endopterygota</taxon>
        <taxon>Diptera</taxon>
        <taxon>Brachycera</taxon>
        <taxon>Muscomorpha</taxon>
        <taxon>Oestroidea</taxon>
        <taxon>Calliphoridae</taxon>
        <taxon>Luciliinae</taxon>
        <taxon>Lucilia</taxon>
    </lineage>
</organism>
<dbReference type="Pfam" id="PF04139">
    <property type="entry name" value="Rad9"/>
    <property type="match status" value="1"/>
</dbReference>
<dbReference type="Gene3D" id="3.70.10.10">
    <property type="match status" value="1"/>
</dbReference>
<dbReference type="GO" id="GO:0031573">
    <property type="term" value="P:mitotic intra-S DNA damage checkpoint signaling"/>
    <property type="evidence" value="ECO:0007669"/>
    <property type="project" value="TreeGrafter"/>
</dbReference>
<dbReference type="PANTHER" id="PTHR15237">
    <property type="entry name" value="DNA REPAIR PROTEIN RAD9"/>
    <property type="match status" value="1"/>
</dbReference>
<keyword evidence="5" id="KW-1185">Reference proteome</keyword>
<dbReference type="GO" id="GO:0071479">
    <property type="term" value="P:cellular response to ionizing radiation"/>
    <property type="evidence" value="ECO:0007669"/>
    <property type="project" value="TreeGrafter"/>
</dbReference>
<evidence type="ECO:0000313" key="4">
    <source>
        <dbReference type="EMBL" id="KNC27855.1"/>
    </source>
</evidence>
<dbReference type="AlphaFoldDB" id="A0A0L0C6F3"/>
<dbReference type="InterPro" id="IPR026584">
    <property type="entry name" value="Rad9"/>
</dbReference>
<evidence type="ECO:0000313" key="5">
    <source>
        <dbReference type="Proteomes" id="UP000037069"/>
    </source>
</evidence>
<dbReference type="InterPro" id="IPR046938">
    <property type="entry name" value="DNA_clamp_sf"/>
</dbReference>
<name>A0A0L0C6F3_LUCCU</name>
<feature type="compositionally biased region" description="Acidic residues" evidence="3">
    <location>
        <begin position="380"/>
        <end position="390"/>
    </location>
</feature>
<feature type="region of interest" description="Disordered" evidence="3">
    <location>
        <begin position="414"/>
        <end position="435"/>
    </location>
</feature>
<protein>
    <recommendedName>
        <fullName evidence="2">Cell cycle checkpoint control protein</fullName>
    </recommendedName>
</protein>
<sequence length="435" mass="49009">MKCSLEGMNAKAIAKSIQSLAKIGSDLCVEADENGLQFRTFNPSKSAMATIRFQRIFFETYSLEESGVNYCKVCMKAILAVFKNMRHVERCEIRLLADQLKLQVQFKCSLETMKNALISVVDDEILTTNVSQDEAINVIVGSYKIFNDISSNFNATESEITLESMGNCLTAKNYIEGARVNDKFMRSQLKLSPSEFETYSIQEESAITFSLKEFRAFLAFAETINENITLNFSQEGSPLFVTMKKTDYIECSLVMTTVLPEDVSFYEECLETEVSEPAHNTTRKSNTSKSHKRKHSNSNANSTSAAAAKKRLSEETTLSNDTTIFDFDGDNNHTSLHSIQAARNLTQRDHDMLDDNDILLAAAALDTPDLSFQDNKSEDRDNEEEEEDETIPQSPQREHVPKIRTIFARCFEATYIPKEPSPNSEVFVPNSDTED</sequence>
<dbReference type="SUPFAM" id="SSF55979">
    <property type="entry name" value="DNA clamp"/>
    <property type="match status" value="1"/>
</dbReference>
<feature type="region of interest" description="Disordered" evidence="3">
    <location>
        <begin position="275"/>
        <end position="315"/>
    </location>
</feature>
<dbReference type="OrthoDB" id="60092at2759"/>
<evidence type="ECO:0000256" key="1">
    <source>
        <dbReference type="ARBA" id="ARBA00008494"/>
    </source>
</evidence>
<dbReference type="GO" id="GO:0000076">
    <property type="term" value="P:DNA replication checkpoint signaling"/>
    <property type="evidence" value="ECO:0007669"/>
    <property type="project" value="TreeGrafter"/>
</dbReference>
<dbReference type="PIRSF" id="PIRSF009303">
    <property type="entry name" value="Cell_cycle_RAD9"/>
    <property type="match status" value="1"/>
</dbReference>
<dbReference type="InterPro" id="IPR007268">
    <property type="entry name" value="Rad9/Ddc1"/>
</dbReference>
<dbReference type="EMBL" id="JRES01000836">
    <property type="protein sequence ID" value="KNC27855.1"/>
    <property type="molecule type" value="Genomic_DNA"/>
</dbReference>
<accession>A0A0L0C6F3</accession>